<dbReference type="PROSITE" id="PS51186">
    <property type="entry name" value="GNAT"/>
    <property type="match status" value="1"/>
</dbReference>
<keyword evidence="3" id="KW-1185">Reference proteome</keyword>
<evidence type="ECO:0000313" key="3">
    <source>
        <dbReference type="Proteomes" id="UP000595917"/>
    </source>
</evidence>
<proteinExistence type="predicted"/>
<accession>A0A7T7XPU6</accession>
<dbReference type="KEGG" id="bhc:JFL75_05025"/>
<evidence type="ECO:0000259" key="1">
    <source>
        <dbReference type="PROSITE" id="PS51186"/>
    </source>
</evidence>
<dbReference type="Pfam" id="PF13302">
    <property type="entry name" value="Acetyltransf_3"/>
    <property type="match status" value="1"/>
</dbReference>
<dbReference type="RefSeq" id="WP_215627590.1">
    <property type="nucleotide sequence ID" value="NZ_CP067089.2"/>
</dbReference>
<evidence type="ECO:0000313" key="2">
    <source>
        <dbReference type="EMBL" id="QQO10286.1"/>
    </source>
</evidence>
<dbReference type="SUPFAM" id="SSF55729">
    <property type="entry name" value="Acyl-CoA N-acyltransferases (Nat)"/>
    <property type="match status" value="1"/>
</dbReference>
<name>A0A7T7XPU6_9SPIR</name>
<sequence length="178" mass="20493">MYFKKLTGKKCYLSPIDAGDAEQYTAWINDMEVMNTLRLASASIDLTSERELLAQLGKQHSYSIVDIATDTLLGNCGLMDIDYIQRTAEIGIFIGNRDYWDKGYGTEALTLLIDYGYKKLNLHNIMLRVYAFNDRAVKCYEKIGFKPFGRRREALIRNLEAHDIIHMDLLPGDFYKTK</sequence>
<dbReference type="EMBL" id="CP067089">
    <property type="protein sequence ID" value="QQO10286.1"/>
    <property type="molecule type" value="Genomic_DNA"/>
</dbReference>
<dbReference type="GO" id="GO:0016747">
    <property type="term" value="F:acyltransferase activity, transferring groups other than amino-acyl groups"/>
    <property type="evidence" value="ECO:0007669"/>
    <property type="project" value="InterPro"/>
</dbReference>
<gene>
    <name evidence="2" type="ORF">JFL75_05025</name>
</gene>
<dbReference type="InterPro" id="IPR000182">
    <property type="entry name" value="GNAT_dom"/>
</dbReference>
<organism evidence="2 3">
    <name type="scientific">Breznakiella homolactica</name>
    <dbReference type="NCBI Taxonomy" id="2798577"/>
    <lineage>
        <taxon>Bacteria</taxon>
        <taxon>Pseudomonadati</taxon>
        <taxon>Spirochaetota</taxon>
        <taxon>Spirochaetia</taxon>
        <taxon>Spirochaetales</taxon>
        <taxon>Breznakiellaceae</taxon>
        <taxon>Breznakiella</taxon>
    </lineage>
</organism>
<dbReference type="AlphaFoldDB" id="A0A7T7XPU6"/>
<dbReference type="PANTHER" id="PTHR43415:SF3">
    <property type="entry name" value="GNAT-FAMILY ACETYLTRANSFERASE"/>
    <property type="match status" value="1"/>
</dbReference>
<dbReference type="InterPro" id="IPR016181">
    <property type="entry name" value="Acyl_CoA_acyltransferase"/>
</dbReference>
<protein>
    <submittedName>
        <fullName evidence="2">GNAT family N-acetyltransferase</fullName>
    </submittedName>
</protein>
<feature type="domain" description="N-acetyltransferase" evidence="1">
    <location>
        <begin position="11"/>
        <end position="171"/>
    </location>
</feature>
<reference evidence="2" key="1">
    <citation type="submission" date="2021-01" db="EMBL/GenBank/DDBJ databases">
        <title>Description of Breznakiella homolactica.</title>
        <authorList>
            <person name="Song Y."/>
            <person name="Brune A."/>
        </authorList>
    </citation>
    <scope>NUCLEOTIDE SEQUENCE</scope>
    <source>
        <strain evidence="2">RmG30</strain>
    </source>
</reference>
<dbReference type="Proteomes" id="UP000595917">
    <property type="component" value="Chromosome"/>
</dbReference>
<dbReference type="PANTHER" id="PTHR43415">
    <property type="entry name" value="SPERMIDINE N(1)-ACETYLTRANSFERASE"/>
    <property type="match status" value="1"/>
</dbReference>
<dbReference type="Gene3D" id="3.40.630.30">
    <property type="match status" value="1"/>
</dbReference>